<dbReference type="CDD" id="cd07012">
    <property type="entry name" value="PBP2_Bug_TTT"/>
    <property type="match status" value="1"/>
</dbReference>
<evidence type="ECO:0008006" key="5">
    <source>
        <dbReference type="Google" id="ProtNLM"/>
    </source>
</evidence>
<organism evidence="3 4">
    <name type="scientific">Advenella kashmirensis W13003</name>
    <dbReference type="NCBI Taxonomy" id="1424334"/>
    <lineage>
        <taxon>Bacteria</taxon>
        <taxon>Pseudomonadati</taxon>
        <taxon>Pseudomonadota</taxon>
        <taxon>Betaproteobacteria</taxon>
        <taxon>Burkholderiales</taxon>
        <taxon>Alcaligenaceae</taxon>
    </lineage>
</organism>
<dbReference type="InterPro" id="IPR005064">
    <property type="entry name" value="BUG"/>
</dbReference>
<dbReference type="SUPFAM" id="SSF53850">
    <property type="entry name" value="Periplasmic binding protein-like II"/>
    <property type="match status" value="1"/>
</dbReference>
<sequence>MYSILKKISSTIFFGCLGLSQALHAQATYPEKPIKIVVPYTAGASTDTLARIVGESVSKQLKQPVIIENKPGAAGIIASNYVKQQKPDGYTLMLTTDGIASVNPSLYKAVSYDSVKDFTSLTVAVSVSNALVVRNDSAFKTVGDVVDYAKKNPEKLSYGSAGVGSSLHIAGELLNDTEGINILHVPYKGGAAEMNALLGNEVSMIYIPMVSALNFQSAGKARILGIGSKERNSAVPDVPTFKEQGIEYDSDTWYGFVAPTGVDTAVVNVLNAAIETALIDNKDRLEKMGFTVTASSPEQMDDAIRTGLERWKPLLQKIDLFQKM</sequence>
<dbReference type="Gene3D" id="3.40.190.10">
    <property type="entry name" value="Periplasmic binding protein-like II"/>
    <property type="match status" value="1"/>
</dbReference>
<dbReference type="STRING" id="1424334.W822_09210"/>
<dbReference type="eggNOG" id="COG3181">
    <property type="taxonomic scope" value="Bacteria"/>
</dbReference>
<comment type="caution">
    <text evidence="3">The sequence shown here is derived from an EMBL/GenBank/DDBJ whole genome shotgun (WGS) entry which is preliminary data.</text>
</comment>
<keyword evidence="4" id="KW-1185">Reference proteome</keyword>
<dbReference type="Proteomes" id="UP000018733">
    <property type="component" value="Unassembled WGS sequence"/>
</dbReference>
<comment type="similarity">
    <text evidence="1">Belongs to the UPF0065 (bug) family.</text>
</comment>
<dbReference type="PANTHER" id="PTHR42928">
    <property type="entry name" value="TRICARBOXYLATE-BINDING PROTEIN"/>
    <property type="match status" value="1"/>
</dbReference>
<dbReference type="RefSeq" id="WP_024004817.1">
    <property type="nucleotide sequence ID" value="NZ_KI650979.1"/>
</dbReference>
<evidence type="ECO:0000256" key="1">
    <source>
        <dbReference type="ARBA" id="ARBA00006987"/>
    </source>
</evidence>
<protein>
    <recommendedName>
        <fullName evidence="5">MFS transporter</fullName>
    </recommendedName>
</protein>
<reference evidence="3 4" key="1">
    <citation type="journal article" date="2014" name="Genome Announc.">
        <title>Draft Genome Sequence of Advenella kashmirensis Strain W13003, a Polycyclic Aromatic Hydrocarbon-Degrading Bacterium.</title>
        <authorList>
            <person name="Wang X."/>
            <person name="Jin D."/>
            <person name="Zhou L."/>
            <person name="Wu L."/>
            <person name="An W."/>
            <person name="Zhao L."/>
        </authorList>
    </citation>
    <scope>NUCLEOTIDE SEQUENCE [LARGE SCALE GENOMIC DNA]</scope>
    <source>
        <strain evidence="3 4">W13003</strain>
    </source>
</reference>
<gene>
    <name evidence="3" type="ORF">W822_09210</name>
</gene>
<proteinExistence type="inferred from homology"/>
<dbReference type="PATRIC" id="fig|1424334.3.peg.1850"/>
<feature type="chain" id="PRO_5004771692" description="MFS transporter" evidence="2">
    <location>
        <begin position="26"/>
        <end position="324"/>
    </location>
</feature>
<evidence type="ECO:0000256" key="2">
    <source>
        <dbReference type="SAM" id="SignalP"/>
    </source>
</evidence>
<evidence type="ECO:0000313" key="3">
    <source>
        <dbReference type="EMBL" id="ETF02997.1"/>
    </source>
</evidence>
<dbReference type="Gene3D" id="3.40.190.150">
    <property type="entry name" value="Bordetella uptake gene, domain 1"/>
    <property type="match status" value="1"/>
</dbReference>
<name>V8QTN5_9BURK</name>
<dbReference type="AlphaFoldDB" id="V8QTN5"/>
<accession>V8QTN5</accession>
<dbReference type="PANTHER" id="PTHR42928:SF5">
    <property type="entry name" value="BLR1237 PROTEIN"/>
    <property type="match status" value="1"/>
</dbReference>
<dbReference type="HOGENOM" id="CLU_045683_0_0_4"/>
<feature type="signal peptide" evidence="2">
    <location>
        <begin position="1"/>
        <end position="25"/>
    </location>
</feature>
<evidence type="ECO:0000313" key="4">
    <source>
        <dbReference type="Proteomes" id="UP000018733"/>
    </source>
</evidence>
<dbReference type="Pfam" id="PF03401">
    <property type="entry name" value="TctC"/>
    <property type="match status" value="1"/>
</dbReference>
<keyword evidence="2" id="KW-0732">Signal</keyword>
<dbReference type="EMBL" id="AYXT01000009">
    <property type="protein sequence ID" value="ETF02997.1"/>
    <property type="molecule type" value="Genomic_DNA"/>
</dbReference>
<dbReference type="InterPro" id="IPR042100">
    <property type="entry name" value="Bug_dom1"/>
</dbReference>
<dbReference type="PIRSF" id="PIRSF017082">
    <property type="entry name" value="YflP"/>
    <property type="match status" value="1"/>
</dbReference>